<dbReference type="GO" id="GO:0006405">
    <property type="term" value="P:RNA export from nucleus"/>
    <property type="evidence" value="ECO:0007669"/>
    <property type="project" value="TreeGrafter"/>
</dbReference>
<evidence type="ECO:0000313" key="2">
    <source>
        <dbReference type="EMBL" id="ESZ96650.1"/>
    </source>
</evidence>
<sequence>MNGSTNQHSTNTIEVPPAQANGNAALLSQIHEALALVHNPQSSNQSRQQASIFLENIKTDAEAPYHGFTLASDKAEQPVVRHYALSLLEHAIKHKWAAYSEVQASALRQWIIQLSEALAQEDPLYLRNKTAQLWVEVAKRSWGSEWTDMDKLLVEFWELPGPVVHKEFVLFVLETLSDEVFNGEDAVTVLREGTLSKACVEIFTPAVVLSESFPNRQLGTVLRHGDEGWLVRIGGLLGQCLQLDISSPQYQSCAVKILAVYKSVVPWTVPKAISSAQCVQYMCKCLAASSTPVQLASVQALYALYTRVHFSDEEFLELVCPMYTSEVVSLLRNLFQWSVVDADDIDDEKYLFAKKFAEMMSNLGVFIESKISAIPESCDFPNLLNLFLAIAQSQSLVVSIPIILTWTKLLRSPIIGGSSTITPLIAPILELCSSRLIRYENMPDDCEDPEYLFLKEDIDTQPERHAFLGNYRRYCSQVIELVVRQKQSEAIYHILGQVDNSLQHLYDGCPAFSVENYSKTSIPILRVDKNFTVVEAALKGYMKWRAAHGSEPQRDEQERTSIEDNLETWCERLLELKFEDPIIRKRIIQLAVAFSTTALDKKVGFMLKVLEHILMTQPMEYPNALAYTEAVKELQAESAYELQRLAGKMPDQLLDVYDQLQAKVNEIISTRSLDKKRQTSYQTFLFTIIHRTSKIDSEIRLQKLKGFLTPVQMSWQDSEMNTAILSFSGFCDLLGLNRVRDFLVTRRVHEIQDWSTFQLDSEAQSIQKDMEERLKALPLRTTKSFLGCSTEKIEKEDPAYKVSCTLWRDALPMILPNLLKYLSHAHAFHNPANWNALPPEMAPIVSQILTDRFWQAGISVGSKDDFYARVTGTKYTMEGLASSIRGSIRTVRESCYSILYSMSRLDVDFYGFSELPGPLAHALFANAHCLSSHQLIALLNVVRLMVDDCPVEVRSHFAPPVLASCFAQMDAKCSSEWERLSHKEVVPADGDTLTEEMKEESILRQLTHTAVMMIAGFLDPARPSKLPNKFTCATRANYLPDVGSAPAPTSAKEASTFVQTQANAYPSMRKFCLTSSTILEPLLLFLTHAIRMRDTRCCGIVLRVFRSIVPDFASGHDSPLSSSIREFISTDVLKAAISSLNEPYFVELHKDLAHLIASILLYYAPVTETPKQILLSLPGMQEKAVDKCIETLGRQGVQQRQQRALVLDLLKDLKGVSISEQGKISKSASAVRKERSKMQEAFMRGPVEGDKKIKSEIDDLEGVAGLFDN</sequence>
<feature type="domain" description="Exportin-5 C-terminal" evidence="1">
    <location>
        <begin position="348"/>
        <end position="1221"/>
    </location>
</feature>
<comment type="caution">
    <text evidence="2">The sequence shown here is derived from an EMBL/GenBank/DDBJ whole genome shotgun (WGS) entry which is preliminary data.</text>
</comment>
<dbReference type="GO" id="GO:0005049">
    <property type="term" value="F:nuclear export signal receptor activity"/>
    <property type="evidence" value="ECO:0007669"/>
    <property type="project" value="InterPro"/>
</dbReference>
<dbReference type="STRING" id="1432307.W9CQ75"/>
<dbReference type="SUPFAM" id="SSF48371">
    <property type="entry name" value="ARM repeat"/>
    <property type="match status" value="1"/>
</dbReference>
<dbReference type="InterPro" id="IPR011989">
    <property type="entry name" value="ARM-like"/>
</dbReference>
<dbReference type="GO" id="GO:0003723">
    <property type="term" value="F:RNA binding"/>
    <property type="evidence" value="ECO:0007669"/>
    <property type="project" value="TreeGrafter"/>
</dbReference>
<proteinExistence type="predicted"/>
<keyword evidence="3" id="KW-1185">Reference proteome</keyword>
<evidence type="ECO:0000313" key="3">
    <source>
        <dbReference type="Proteomes" id="UP000019487"/>
    </source>
</evidence>
<dbReference type="GO" id="GO:0005634">
    <property type="term" value="C:nucleus"/>
    <property type="evidence" value="ECO:0007669"/>
    <property type="project" value="TreeGrafter"/>
</dbReference>
<protein>
    <submittedName>
        <fullName evidence="2">MSN5 protein</fullName>
    </submittedName>
</protein>
<dbReference type="InterPro" id="IPR045065">
    <property type="entry name" value="XPO1/5"/>
</dbReference>
<dbReference type="OrthoDB" id="2215036at2759"/>
<dbReference type="Proteomes" id="UP000019487">
    <property type="component" value="Unassembled WGS sequence"/>
</dbReference>
<dbReference type="InterPro" id="IPR045478">
    <property type="entry name" value="Exportin-5_C"/>
</dbReference>
<dbReference type="Pfam" id="PF19273">
    <property type="entry name" value="Exportin-5"/>
    <property type="match status" value="1"/>
</dbReference>
<evidence type="ECO:0000259" key="1">
    <source>
        <dbReference type="Pfam" id="PF19273"/>
    </source>
</evidence>
<dbReference type="Gene3D" id="1.25.10.10">
    <property type="entry name" value="Leucine-rich Repeat Variant"/>
    <property type="match status" value="1"/>
</dbReference>
<dbReference type="InterPro" id="IPR016024">
    <property type="entry name" value="ARM-type_fold"/>
</dbReference>
<dbReference type="GO" id="GO:0005737">
    <property type="term" value="C:cytoplasm"/>
    <property type="evidence" value="ECO:0007669"/>
    <property type="project" value="TreeGrafter"/>
</dbReference>
<dbReference type="PANTHER" id="PTHR11223:SF3">
    <property type="entry name" value="EXPORTIN-5"/>
    <property type="match status" value="1"/>
</dbReference>
<dbReference type="GO" id="GO:0042565">
    <property type="term" value="C:RNA nuclear export complex"/>
    <property type="evidence" value="ECO:0007669"/>
    <property type="project" value="TreeGrafter"/>
</dbReference>
<reference evidence="2 3" key="1">
    <citation type="journal article" date="2014" name="Genome Announc.">
        <title>Draft genome sequence of Sclerotinia borealis, a psychrophilic plant pathogenic fungus.</title>
        <authorList>
            <person name="Mardanov A.V."/>
            <person name="Beletsky A.V."/>
            <person name="Kadnikov V.V."/>
            <person name="Ignatov A.N."/>
            <person name="Ravin N.V."/>
        </authorList>
    </citation>
    <scope>NUCLEOTIDE SEQUENCE [LARGE SCALE GENOMIC DNA]</scope>
    <source>
        <strain evidence="3">F-4157</strain>
    </source>
</reference>
<dbReference type="HOGENOM" id="CLU_003712_0_0_1"/>
<dbReference type="EMBL" id="AYSA01000130">
    <property type="protein sequence ID" value="ESZ96650.1"/>
    <property type="molecule type" value="Genomic_DNA"/>
</dbReference>
<dbReference type="GO" id="GO:0006611">
    <property type="term" value="P:protein export from nucleus"/>
    <property type="evidence" value="ECO:0007669"/>
    <property type="project" value="InterPro"/>
</dbReference>
<name>W9CQ75_SCLBF</name>
<dbReference type="AlphaFoldDB" id="W9CQ75"/>
<dbReference type="PANTHER" id="PTHR11223">
    <property type="entry name" value="EXPORTIN 1/5"/>
    <property type="match status" value="1"/>
</dbReference>
<organism evidence="2 3">
    <name type="scientific">Sclerotinia borealis (strain F-4128)</name>
    <dbReference type="NCBI Taxonomy" id="1432307"/>
    <lineage>
        <taxon>Eukaryota</taxon>
        <taxon>Fungi</taxon>
        <taxon>Dikarya</taxon>
        <taxon>Ascomycota</taxon>
        <taxon>Pezizomycotina</taxon>
        <taxon>Leotiomycetes</taxon>
        <taxon>Helotiales</taxon>
        <taxon>Sclerotiniaceae</taxon>
        <taxon>Sclerotinia</taxon>
    </lineage>
</organism>
<gene>
    <name evidence="2" type="ORF">SBOR_2960</name>
</gene>
<accession>W9CQ75</accession>